<name>A0ABW9R001_9ACTN</name>
<accession>A0ABW9R001</accession>
<evidence type="ECO:0000259" key="1">
    <source>
        <dbReference type="PROSITE" id="PS51677"/>
    </source>
</evidence>
<gene>
    <name evidence="2" type="ORF">GHK86_21390</name>
</gene>
<dbReference type="PANTHER" id="PTHR10587">
    <property type="entry name" value="GLYCOSYL TRANSFERASE-RELATED"/>
    <property type="match status" value="1"/>
</dbReference>
<dbReference type="PANTHER" id="PTHR10587:SF137">
    <property type="entry name" value="4-DEOXY-4-FORMAMIDO-L-ARABINOSE-PHOSPHOUNDECAPRENOL DEFORMYLASE ARND-RELATED"/>
    <property type="match status" value="1"/>
</dbReference>
<proteinExistence type="predicted"/>
<dbReference type="CDD" id="cd10959">
    <property type="entry name" value="CE4_NodB_like_3"/>
    <property type="match status" value="1"/>
</dbReference>
<dbReference type="InterPro" id="IPR002509">
    <property type="entry name" value="NODB_dom"/>
</dbReference>
<protein>
    <submittedName>
        <fullName evidence="2">Polysaccharide deacetylase family protein</fullName>
    </submittedName>
</protein>
<dbReference type="Proteomes" id="UP000437736">
    <property type="component" value="Unassembled WGS sequence"/>
</dbReference>
<feature type="domain" description="NodB homology" evidence="1">
    <location>
        <begin position="1"/>
        <end position="172"/>
    </location>
</feature>
<evidence type="ECO:0000313" key="2">
    <source>
        <dbReference type="EMBL" id="MST35272.1"/>
    </source>
</evidence>
<feature type="non-terminal residue" evidence="2">
    <location>
        <position position="1"/>
    </location>
</feature>
<dbReference type="InterPro" id="IPR050248">
    <property type="entry name" value="Polysacc_deacetylase_ArnD"/>
</dbReference>
<dbReference type="EMBL" id="WJHE01001569">
    <property type="protein sequence ID" value="MST35272.1"/>
    <property type="molecule type" value="Genomic_DNA"/>
</dbReference>
<dbReference type="Pfam" id="PF01522">
    <property type="entry name" value="Polysacc_deac_1"/>
    <property type="match status" value="1"/>
</dbReference>
<dbReference type="SUPFAM" id="SSF88713">
    <property type="entry name" value="Glycoside hydrolase/deacetylase"/>
    <property type="match status" value="1"/>
</dbReference>
<keyword evidence="3" id="KW-1185">Reference proteome</keyword>
<dbReference type="InterPro" id="IPR011330">
    <property type="entry name" value="Glyco_hydro/deAcase_b/a-brl"/>
</dbReference>
<reference evidence="2 3" key="1">
    <citation type="submission" date="2019-11" db="EMBL/GenBank/DDBJ databases">
        <title>Acidiferrimicrobium australis gen. nov., sp. nov., an acidophilic and obligately heterotrophic, member of the Actinobacteria that catalyses dissimilatory oxido- reduction of iron isolated from metal-rich acidic water in Chile.</title>
        <authorList>
            <person name="Gonzalez D."/>
            <person name="Huber K."/>
            <person name="Hedrich S."/>
            <person name="Rojas-Villalobos C."/>
            <person name="Quatrini R."/>
            <person name="Dinamarca M.A."/>
            <person name="Schwarz A."/>
            <person name="Canales C."/>
            <person name="Nancucheo I."/>
        </authorList>
    </citation>
    <scope>NUCLEOTIDE SEQUENCE [LARGE SCALE GENOMIC DNA]</scope>
    <source>
        <strain evidence="2 3">USS-CCA1</strain>
    </source>
</reference>
<comment type="caution">
    <text evidence="2">The sequence shown here is derived from an EMBL/GenBank/DDBJ whole genome shotgun (WGS) entry which is preliminary data.</text>
</comment>
<dbReference type="PROSITE" id="PS51677">
    <property type="entry name" value="NODB"/>
    <property type="match status" value="1"/>
</dbReference>
<dbReference type="Gene3D" id="3.20.20.370">
    <property type="entry name" value="Glycoside hydrolase/deacetylase"/>
    <property type="match status" value="1"/>
</dbReference>
<evidence type="ECO:0000313" key="3">
    <source>
        <dbReference type="Proteomes" id="UP000437736"/>
    </source>
</evidence>
<organism evidence="2 3">
    <name type="scientific">Acidiferrimicrobium australe</name>
    <dbReference type="NCBI Taxonomy" id="2664430"/>
    <lineage>
        <taxon>Bacteria</taxon>
        <taxon>Bacillati</taxon>
        <taxon>Actinomycetota</taxon>
        <taxon>Acidimicrobiia</taxon>
        <taxon>Acidimicrobiales</taxon>
        <taxon>Acidimicrobiaceae</taxon>
        <taxon>Acidiferrimicrobium</taxon>
    </lineage>
</organism>
<sequence>TPAVLDELDRLGVRATFFVLGSQVRRAGALTAELVDRGHELGVHGDTHTNHLKRPWWWVTDDLRRARDLVEGAAGTEVRWFRPPYGAYAASSIVGARQVGLQTVLWTTWGKDWRPGIEADDVVGMVRATMRRGATVLLHDSDVTSAPDSWKRTLAALPVLVEDWQGAGLSVGPLREHGVGSGRRSRQP</sequence>